<evidence type="ECO:0000313" key="1">
    <source>
        <dbReference type="EnsemblPlants" id="AET4Gv20203000.1"/>
    </source>
</evidence>
<reference evidence="1" key="3">
    <citation type="journal article" date="2017" name="Nature">
        <title>Genome sequence of the progenitor of the wheat D genome Aegilops tauschii.</title>
        <authorList>
            <person name="Luo M.C."/>
            <person name="Gu Y.Q."/>
            <person name="Puiu D."/>
            <person name="Wang H."/>
            <person name="Twardziok S.O."/>
            <person name="Deal K.R."/>
            <person name="Huo N."/>
            <person name="Zhu T."/>
            <person name="Wang L."/>
            <person name="Wang Y."/>
            <person name="McGuire P.E."/>
            <person name="Liu S."/>
            <person name="Long H."/>
            <person name="Ramasamy R.K."/>
            <person name="Rodriguez J.C."/>
            <person name="Van S.L."/>
            <person name="Yuan L."/>
            <person name="Wang Z."/>
            <person name="Xia Z."/>
            <person name="Xiao L."/>
            <person name="Anderson O.D."/>
            <person name="Ouyang S."/>
            <person name="Liang Y."/>
            <person name="Zimin A.V."/>
            <person name="Pertea G."/>
            <person name="Qi P."/>
            <person name="Bennetzen J.L."/>
            <person name="Dai X."/>
            <person name="Dawson M.W."/>
            <person name="Muller H.G."/>
            <person name="Kugler K."/>
            <person name="Rivarola-Duarte L."/>
            <person name="Spannagl M."/>
            <person name="Mayer K.F.X."/>
            <person name="Lu F.H."/>
            <person name="Bevan M.W."/>
            <person name="Leroy P."/>
            <person name="Li P."/>
            <person name="You F.M."/>
            <person name="Sun Q."/>
            <person name="Liu Z."/>
            <person name="Lyons E."/>
            <person name="Wicker T."/>
            <person name="Salzberg S.L."/>
            <person name="Devos K.M."/>
            <person name="Dvorak J."/>
        </authorList>
    </citation>
    <scope>NUCLEOTIDE SEQUENCE [LARGE SCALE GENOMIC DNA]</scope>
    <source>
        <strain evidence="1">cv. AL8/78</strain>
    </source>
</reference>
<reference evidence="2" key="2">
    <citation type="journal article" date="2017" name="Nat. Plants">
        <title>The Aegilops tauschii genome reveals multiple impacts of transposons.</title>
        <authorList>
            <person name="Zhao G."/>
            <person name="Zou C."/>
            <person name="Li K."/>
            <person name="Wang K."/>
            <person name="Li T."/>
            <person name="Gao L."/>
            <person name="Zhang X."/>
            <person name="Wang H."/>
            <person name="Yang Z."/>
            <person name="Liu X."/>
            <person name="Jiang W."/>
            <person name="Mao L."/>
            <person name="Kong X."/>
            <person name="Jiao Y."/>
            <person name="Jia J."/>
        </authorList>
    </citation>
    <scope>NUCLEOTIDE SEQUENCE [LARGE SCALE GENOMIC DNA]</scope>
    <source>
        <strain evidence="2">cv. AL8/78</strain>
    </source>
</reference>
<keyword evidence="2" id="KW-1185">Reference proteome</keyword>
<proteinExistence type="predicted"/>
<organism evidence="1 2">
    <name type="scientific">Aegilops tauschii subsp. strangulata</name>
    <name type="common">Goatgrass</name>
    <dbReference type="NCBI Taxonomy" id="200361"/>
    <lineage>
        <taxon>Eukaryota</taxon>
        <taxon>Viridiplantae</taxon>
        <taxon>Streptophyta</taxon>
        <taxon>Embryophyta</taxon>
        <taxon>Tracheophyta</taxon>
        <taxon>Spermatophyta</taxon>
        <taxon>Magnoliopsida</taxon>
        <taxon>Liliopsida</taxon>
        <taxon>Poales</taxon>
        <taxon>Poaceae</taxon>
        <taxon>BOP clade</taxon>
        <taxon>Pooideae</taxon>
        <taxon>Triticodae</taxon>
        <taxon>Triticeae</taxon>
        <taxon>Triticinae</taxon>
        <taxon>Aegilops</taxon>
    </lineage>
</organism>
<dbReference type="AlphaFoldDB" id="A0A453HIW9"/>
<dbReference type="EnsemblPlants" id="AET4Gv20203000.1">
    <property type="protein sequence ID" value="AET4Gv20203000.1"/>
    <property type="gene ID" value="AET4Gv20203000"/>
</dbReference>
<protein>
    <submittedName>
        <fullName evidence="1">Uncharacterized protein</fullName>
    </submittedName>
</protein>
<reference evidence="2" key="1">
    <citation type="journal article" date="2014" name="Science">
        <title>Ancient hybridizations among the ancestral genomes of bread wheat.</title>
        <authorList>
            <consortium name="International Wheat Genome Sequencing Consortium,"/>
            <person name="Marcussen T."/>
            <person name="Sandve S.R."/>
            <person name="Heier L."/>
            <person name="Spannagl M."/>
            <person name="Pfeifer M."/>
            <person name="Jakobsen K.S."/>
            <person name="Wulff B.B."/>
            <person name="Steuernagel B."/>
            <person name="Mayer K.F."/>
            <person name="Olsen O.A."/>
        </authorList>
    </citation>
    <scope>NUCLEOTIDE SEQUENCE [LARGE SCALE GENOMIC DNA]</scope>
    <source>
        <strain evidence="2">cv. AL8/78</strain>
    </source>
</reference>
<reference evidence="1" key="5">
    <citation type="journal article" date="2021" name="G3 (Bethesda)">
        <title>Aegilops tauschii genome assembly Aet v5.0 features greater sequence contiguity and improved annotation.</title>
        <authorList>
            <person name="Wang L."/>
            <person name="Zhu T."/>
            <person name="Rodriguez J.C."/>
            <person name="Deal K.R."/>
            <person name="Dubcovsky J."/>
            <person name="McGuire P.E."/>
            <person name="Lux T."/>
            <person name="Spannagl M."/>
            <person name="Mayer K.F.X."/>
            <person name="Baldrich P."/>
            <person name="Meyers B.C."/>
            <person name="Huo N."/>
            <person name="Gu Y.Q."/>
            <person name="Zhou H."/>
            <person name="Devos K.M."/>
            <person name="Bennetzen J.L."/>
            <person name="Unver T."/>
            <person name="Budak H."/>
            <person name="Gulick P.J."/>
            <person name="Galiba G."/>
            <person name="Kalapos B."/>
            <person name="Nelson D.R."/>
            <person name="Li P."/>
            <person name="You F.M."/>
            <person name="Luo M.C."/>
            <person name="Dvorak J."/>
        </authorList>
    </citation>
    <scope>NUCLEOTIDE SEQUENCE [LARGE SCALE GENOMIC DNA]</scope>
    <source>
        <strain evidence="1">cv. AL8/78</strain>
    </source>
</reference>
<name>A0A453HIW9_AEGTS</name>
<accession>A0A453HIW9</accession>
<evidence type="ECO:0000313" key="2">
    <source>
        <dbReference type="Proteomes" id="UP000015105"/>
    </source>
</evidence>
<dbReference type="Gramene" id="AET4Gv20203000.1">
    <property type="protein sequence ID" value="AET4Gv20203000.1"/>
    <property type="gene ID" value="AET4Gv20203000"/>
</dbReference>
<dbReference type="Proteomes" id="UP000015105">
    <property type="component" value="Chromosome 4D"/>
</dbReference>
<reference evidence="1" key="4">
    <citation type="submission" date="2019-03" db="UniProtKB">
        <authorList>
            <consortium name="EnsemblPlants"/>
        </authorList>
    </citation>
    <scope>IDENTIFICATION</scope>
</reference>
<sequence>MEYGGLGILDLEKFSRALRLRWLWHSWKSLDRPWVGMEVPCEESDKAA</sequence>